<evidence type="ECO:0000313" key="3">
    <source>
        <dbReference type="Proteomes" id="UP001430374"/>
    </source>
</evidence>
<dbReference type="Proteomes" id="UP001430374">
    <property type="component" value="Unassembled WGS sequence"/>
</dbReference>
<dbReference type="EMBL" id="JACSGT010000002">
    <property type="protein sequence ID" value="MCF2220656.1"/>
    <property type="molecule type" value="Genomic_DNA"/>
</dbReference>
<dbReference type="RefSeq" id="WP_235132072.1">
    <property type="nucleotide sequence ID" value="NZ_JACSGT010000002.1"/>
</dbReference>
<dbReference type="Pfam" id="PF08722">
    <property type="entry name" value="Tn7_TnsA-like_N"/>
    <property type="match status" value="1"/>
</dbReference>
<dbReference type="GO" id="GO:0004519">
    <property type="term" value="F:endonuclease activity"/>
    <property type="evidence" value="ECO:0007669"/>
    <property type="project" value="UniProtKB-KW"/>
</dbReference>
<organism evidence="2 3">
    <name type="scientific">Chryseobacterium indicum</name>
    <dbReference type="NCBI Taxonomy" id="2766954"/>
    <lineage>
        <taxon>Bacteria</taxon>
        <taxon>Pseudomonadati</taxon>
        <taxon>Bacteroidota</taxon>
        <taxon>Flavobacteriia</taxon>
        <taxon>Flavobacteriales</taxon>
        <taxon>Weeksellaceae</taxon>
        <taxon>Chryseobacterium group</taxon>
        <taxon>Chryseobacterium</taxon>
    </lineage>
</organism>
<protein>
    <submittedName>
        <fullName evidence="2">TnsA endonuclease N-terminal domain-containing protein</fullName>
    </submittedName>
</protein>
<keyword evidence="3" id="KW-1185">Reference proteome</keyword>
<keyword evidence="2" id="KW-0540">Nuclease</keyword>
<dbReference type="InterPro" id="IPR011856">
    <property type="entry name" value="tRNA_endonuc-like_dom_sf"/>
</dbReference>
<keyword evidence="2" id="KW-0378">Hydrolase</keyword>
<dbReference type="Gene3D" id="3.40.1350.10">
    <property type="match status" value="1"/>
</dbReference>
<comment type="caution">
    <text evidence="2">The sequence shown here is derived from an EMBL/GenBank/DDBJ whole genome shotgun (WGS) entry which is preliminary data.</text>
</comment>
<dbReference type="InterPro" id="IPR014833">
    <property type="entry name" value="TnsA_N"/>
</dbReference>
<sequence length="217" mass="25689">MVIISFKKSRKIGRNSLILTGQITSIKNNDIVEFESQLERNLTYILERRLDVEMYCEQPITIDYFEGNVKRHYTPDFYVKYFDGSEELIEVKYQKDLLEKKEVLEGKFRAAKEFCIGNSMSFRVITEDDVNSDALFNSKFLSNYRSPQAKTNLGDIEYILETLARFEKMTVSNLLDECSKDDQRKAELLFHVWYLISNYLINFNEEEKLSMNTLIWK</sequence>
<feature type="domain" description="TnsA endonuclease N-terminal" evidence="1">
    <location>
        <begin position="51"/>
        <end position="127"/>
    </location>
</feature>
<accession>A0ABS9C7V8</accession>
<keyword evidence="2" id="KW-0255">Endonuclease</keyword>
<proteinExistence type="predicted"/>
<evidence type="ECO:0000259" key="1">
    <source>
        <dbReference type="Pfam" id="PF08722"/>
    </source>
</evidence>
<reference evidence="2" key="1">
    <citation type="submission" date="2021-08" db="EMBL/GenBank/DDBJ databases">
        <title>Complete genome sequence of Chryseobacterium sp strain PS-8.</title>
        <authorList>
            <person name="Das S.K."/>
        </authorList>
    </citation>
    <scope>NUCLEOTIDE SEQUENCE</scope>
    <source>
        <strain evidence="2">PS-8</strain>
    </source>
</reference>
<evidence type="ECO:0000313" key="2">
    <source>
        <dbReference type="EMBL" id="MCF2220656.1"/>
    </source>
</evidence>
<gene>
    <name evidence="2" type="ORF">H9Q08_15315</name>
</gene>
<name>A0ABS9C7V8_9FLAO</name>